<gene>
    <name evidence="5" type="ORF">N0V84_008098</name>
</gene>
<dbReference type="Pfam" id="PF01425">
    <property type="entry name" value="Amidase"/>
    <property type="match status" value="1"/>
</dbReference>
<evidence type="ECO:0000313" key="6">
    <source>
        <dbReference type="Proteomes" id="UP001140502"/>
    </source>
</evidence>
<dbReference type="Gene3D" id="3.90.1300.10">
    <property type="entry name" value="Amidase signature (AS) domain"/>
    <property type="match status" value="1"/>
</dbReference>
<feature type="active site" description="Acyl-ester intermediate" evidence="3">
    <location>
        <position position="239"/>
    </location>
</feature>
<dbReference type="SUPFAM" id="SSF75304">
    <property type="entry name" value="Amidase signature (AS) enzymes"/>
    <property type="match status" value="1"/>
</dbReference>
<evidence type="ECO:0000313" key="5">
    <source>
        <dbReference type="EMBL" id="KAJ4315964.1"/>
    </source>
</evidence>
<evidence type="ECO:0000256" key="1">
    <source>
        <dbReference type="ARBA" id="ARBA00009199"/>
    </source>
</evidence>
<dbReference type="OrthoDB" id="6428749at2759"/>
<evidence type="ECO:0000256" key="2">
    <source>
        <dbReference type="ARBA" id="ARBA00022801"/>
    </source>
</evidence>
<evidence type="ECO:0000259" key="4">
    <source>
        <dbReference type="Pfam" id="PF01425"/>
    </source>
</evidence>
<dbReference type="InterPro" id="IPR036928">
    <property type="entry name" value="AS_sf"/>
</dbReference>
<dbReference type="EMBL" id="JAPEUR010000191">
    <property type="protein sequence ID" value="KAJ4315964.1"/>
    <property type="molecule type" value="Genomic_DNA"/>
</dbReference>
<comment type="similarity">
    <text evidence="1">Belongs to the amidase family.</text>
</comment>
<dbReference type="Proteomes" id="UP001140502">
    <property type="component" value="Unassembled WGS sequence"/>
</dbReference>
<comment type="caution">
    <text evidence="5">The sequence shown here is derived from an EMBL/GenBank/DDBJ whole genome shotgun (WGS) entry which is preliminary data.</text>
</comment>
<proteinExistence type="inferred from homology"/>
<organism evidence="5 6">
    <name type="scientific">Fusarium piperis</name>
    <dbReference type="NCBI Taxonomy" id="1435070"/>
    <lineage>
        <taxon>Eukaryota</taxon>
        <taxon>Fungi</taxon>
        <taxon>Dikarya</taxon>
        <taxon>Ascomycota</taxon>
        <taxon>Pezizomycotina</taxon>
        <taxon>Sordariomycetes</taxon>
        <taxon>Hypocreomycetidae</taxon>
        <taxon>Hypocreales</taxon>
        <taxon>Nectriaceae</taxon>
        <taxon>Fusarium</taxon>
        <taxon>Fusarium solani species complex</taxon>
    </lineage>
</organism>
<evidence type="ECO:0000256" key="3">
    <source>
        <dbReference type="PIRSR" id="PIRSR001221-1"/>
    </source>
</evidence>
<dbReference type="PANTHER" id="PTHR46072">
    <property type="entry name" value="AMIDASE-RELATED-RELATED"/>
    <property type="match status" value="1"/>
</dbReference>
<keyword evidence="6" id="KW-1185">Reference proteome</keyword>
<feature type="active site" description="Charge relay system" evidence="3">
    <location>
        <position position="139"/>
    </location>
</feature>
<dbReference type="AlphaFoldDB" id="A0A9W8W8S3"/>
<dbReference type="PANTHER" id="PTHR46072:SF5">
    <property type="entry name" value="GENERAL AMIDASE-C"/>
    <property type="match status" value="1"/>
</dbReference>
<sequence>MNQATNWEALIAAKREDRDSRIPPEWKLPAAIMAQAHRESTASAFSLLEKTSLLLPRERELTENYDATGLLELLSTGAVTSLQVTTAFCKRAAIAQQLTNCLTEIFFHEALEQAKERDRYWTANGGPKGPFHGLPISVKDMCAVKGQASTLGFTAYLKKPVDEVNAACVDALLDGGAVLYCKTNVPQGLVVMEGENRVFGCTLNPHNLSLTAGGSTSGEGALVAFRGSVLGVGTDLGGSIRVPSLANGCFGFRPTAWRLPWYGLEYPFPRGWPGAPPTIGPHAVSARDMTLFCKSLITTSSWKRDPTIVPSTWRDVPRKQNLIVGLWLGDDEVPVLPPIKRALKEAAAAIVKAGHTVKPISTPKGGSISRGFQISASALGLDPHNTLMQLLDDANEEVMSALAPIKTMLSERPKTTLEDFLTYTSDKLDYREAWHKTWSTSEYDVLLCPASRSTAVPHGTFGVPFYTVLWNLLDTASQTMRKLKGTIPTSYTAPLAMFKL</sequence>
<reference evidence="5" key="1">
    <citation type="submission" date="2022-10" db="EMBL/GenBank/DDBJ databases">
        <title>Tapping the CABI collections for fungal endophytes: first genome assemblies for Collariella, Neodidymelliopsis, Ascochyta clinopodiicola, Didymella pomorum, Didymosphaeria variabile, Neocosmospora piperis and Neocucurbitaria cava.</title>
        <authorList>
            <person name="Hill R."/>
        </authorList>
    </citation>
    <scope>NUCLEOTIDE SEQUENCE</scope>
    <source>
        <strain evidence="5">IMI 366586</strain>
    </source>
</reference>
<dbReference type="InterPro" id="IPR023631">
    <property type="entry name" value="Amidase_dom"/>
</dbReference>
<dbReference type="PIRSF" id="PIRSF001221">
    <property type="entry name" value="Amidase_fungi"/>
    <property type="match status" value="1"/>
</dbReference>
<keyword evidence="2" id="KW-0378">Hydrolase</keyword>
<accession>A0A9W8W8S3</accession>
<dbReference type="GO" id="GO:0016787">
    <property type="term" value="F:hydrolase activity"/>
    <property type="evidence" value="ECO:0007669"/>
    <property type="project" value="UniProtKB-KW"/>
</dbReference>
<protein>
    <recommendedName>
        <fullName evidence="4">Amidase domain-containing protein</fullName>
    </recommendedName>
</protein>
<feature type="domain" description="Amidase" evidence="4">
    <location>
        <begin position="84"/>
        <end position="477"/>
    </location>
</feature>
<feature type="active site" description="Charge relay system" evidence="3">
    <location>
        <position position="215"/>
    </location>
</feature>
<name>A0A9W8W8S3_9HYPO</name>